<dbReference type="EMBL" id="AGNL01021288">
    <property type="protein sequence ID" value="EJK60283.1"/>
    <property type="molecule type" value="Genomic_DNA"/>
</dbReference>
<protein>
    <submittedName>
        <fullName evidence="3">Uncharacterized protein</fullName>
    </submittedName>
</protein>
<feature type="non-terminal residue" evidence="3">
    <location>
        <position position="170"/>
    </location>
</feature>
<feature type="region of interest" description="Disordered" evidence="1">
    <location>
        <begin position="27"/>
        <end position="62"/>
    </location>
</feature>
<feature type="region of interest" description="Disordered" evidence="1">
    <location>
        <begin position="90"/>
        <end position="170"/>
    </location>
</feature>
<dbReference type="AlphaFoldDB" id="K0S2J1"/>
<organism evidence="3 4">
    <name type="scientific">Thalassiosira oceanica</name>
    <name type="common">Marine diatom</name>
    <dbReference type="NCBI Taxonomy" id="159749"/>
    <lineage>
        <taxon>Eukaryota</taxon>
        <taxon>Sar</taxon>
        <taxon>Stramenopiles</taxon>
        <taxon>Ochrophyta</taxon>
        <taxon>Bacillariophyta</taxon>
        <taxon>Coscinodiscophyceae</taxon>
        <taxon>Thalassiosirophycidae</taxon>
        <taxon>Thalassiosirales</taxon>
        <taxon>Thalassiosiraceae</taxon>
        <taxon>Thalassiosira</taxon>
    </lineage>
</organism>
<keyword evidence="2" id="KW-0812">Transmembrane</keyword>
<keyword evidence="2" id="KW-0472">Membrane</keyword>
<evidence type="ECO:0000256" key="1">
    <source>
        <dbReference type="SAM" id="MobiDB-lite"/>
    </source>
</evidence>
<feature type="transmembrane region" description="Helical" evidence="2">
    <location>
        <begin position="64"/>
        <end position="83"/>
    </location>
</feature>
<name>K0S2J1_THAOC</name>
<sequence>MDVGVVGVIFKFSVITRSHFSIGVAYPSMDDGQGRSPAAQKKRKGVGQRTGEDRQGCPPPTARGGAGVLLIVVVLALQLAIYWPAFVRPAHPPPAAGAPGGAGGRNIAPGSTSVAAKRHSPASGRGGRQRADGPFDEEQDDDAISSALARDASTPRTSHGLPAGAANGSA</sequence>
<accession>K0S2J1</accession>
<dbReference type="Proteomes" id="UP000266841">
    <property type="component" value="Unassembled WGS sequence"/>
</dbReference>
<reference evidence="3 4" key="1">
    <citation type="journal article" date="2012" name="Genome Biol.">
        <title>Genome and low-iron response of an oceanic diatom adapted to chronic iron limitation.</title>
        <authorList>
            <person name="Lommer M."/>
            <person name="Specht M."/>
            <person name="Roy A.S."/>
            <person name="Kraemer L."/>
            <person name="Andreson R."/>
            <person name="Gutowska M.A."/>
            <person name="Wolf J."/>
            <person name="Bergner S.V."/>
            <person name="Schilhabel M.B."/>
            <person name="Klostermeier U.C."/>
            <person name="Beiko R.G."/>
            <person name="Rosenstiel P."/>
            <person name="Hippler M."/>
            <person name="Laroche J."/>
        </authorList>
    </citation>
    <scope>NUCLEOTIDE SEQUENCE [LARGE SCALE GENOMIC DNA]</scope>
    <source>
        <strain evidence="3 4">CCMP1005</strain>
    </source>
</reference>
<proteinExistence type="predicted"/>
<comment type="caution">
    <text evidence="3">The sequence shown here is derived from an EMBL/GenBank/DDBJ whole genome shotgun (WGS) entry which is preliminary data.</text>
</comment>
<feature type="compositionally biased region" description="Acidic residues" evidence="1">
    <location>
        <begin position="134"/>
        <end position="143"/>
    </location>
</feature>
<gene>
    <name evidence="3" type="ORF">THAOC_19390</name>
</gene>
<evidence type="ECO:0000313" key="3">
    <source>
        <dbReference type="EMBL" id="EJK60283.1"/>
    </source>
</evidence>
<evidence type="ECO:0000256" key="2">
    <source>
        <dbReference type="SAM" id="Phobius"/>
    </source>
</evidence>
<evidence type="ECO:0000313" key="4">
    <source>
        <dbReference type="Proteomes" id="UP000266841"/>
    </source>
</evidence>
<keyword evidence="2" id="KW-1133">Transmembrane helix</keyword>
<keyword evidence="4" id="KW-1185">Reference proteome</keyword>